<protein>
    <submittedName>
        <fullName evidence="3">Transposase</fullName>
    </submittedName>
</protein>
<dbReference type="Proteomes" id="UP000274504">
    <property type="component" value="Unassembled WGS sequence"/>
</dbReference>
<reference evidence="3" key="1">
    <citation type="submission" date="2017-02" db="UniProtKB">
        <authorList>
            <consortium name="WormBaseParasite"/>
        </authorList>
    </citation>
    <scope>IDENTIFICATION</scope>
</reference>
<dbReference type="WBParaSite" id="HDID_0000609701-mRNA-1">
    <property type="protein sequence ID" value="HDID_0000609701-mRNA-1"/>
    <property type="gene ID" value="HDID_0000609701"/>
</dbReference>
<evidence type="ECO:0000313" key="1">
    <source>
        <dbReference type="EMBL" id="VDL58413.1"/>
    </source>
</evidence>
<evidence type="ECO:0000313" key="2">
    <source>
        <dbReference type="Proteomes" id="UP000274504"/>
    </source>
</evidence>
<organism evidence="3">
    <name type="scientific">Hymenolepis diminuta</name>
    <name type="common">Rat tapeworm</name>
    <dbReference type="NCBI Taxonomy" id="6216"/>
    <lineage>
        <taxon>Eukaryota</taxon>
        <taxon>Metazoa</taxon>
        <taxon>Spiralia</taxon>
        <taxon>Lophotrochozoa</taxon>
        <taxon>Platyhelminthes</taxon>
        <taxon>Cestoda</taxon>
        <taxon>Eucestoda</taxon>
        <taxon>Cyclophyllidea</taxon>
        <taxon>Hymenolepididae</taxon>
        <taxon>Hymenolepis</taxon>
    </lineage>
</organism>
<dbReference type="AlphaFoldDB" id="A0A0R3SMD2"/>
<dbReference type="EMBL" id="UYSG01004187">
    <property type="protein sequence ID" value="VDL58413.1"/>
    <property type="molecule type" value="Genomic_DNA"/>
</dbReference>
<name>A0A0R3SMD2_HYMDI</name>
<accession>A0A0R3SMD2</accession>
<reference evidence="1 2" key="2">
    <citation type="submission" date="2018-11" db="EMBL/GenBank/DDBJ databases">
        <authorList>
            <consortium name="Pathogen Informatics"/>
        </authorList>
    </citation>
    <scope>NUCLEOTIDE SEQUENCE [LARGE SCALE GENOMIC DNA]</scope>
</reference>
<dbReference type="OrthoDB" id="276029at2759"/>
<evidence type="ECO:0000313" key="3">
    <source>
        <dbReference type="WBParaSite" id="HDID_0000609701-mRNA-1"/>
    </source>
</evidence>
<gene>
    <name evidence="1" type="ORF">HDID_LOCUS6095</name>
</gene>
<sequence>MSWLVERLHQQISLSRDKLAPLIKELRSLREKAQIIVDVLK</sequence>
<proteinExistence type="predicted"/>